<dbReference type="Proteomes" id="UP000701341">
    <property type="component" value="Unassembled WGS sequence"/>
</dbReference>
<evidence type="ECO:0000313" key="4">
    <source>
        <dbReference type="EMBL" id="KAF7521813.1"/>
    </source>
</evidence>
<dbReference type="EC" id="4.3.2.7" evidence="1"/>
<dbReference type="InterPro" id="IPR006840">
    <property type="entry name" value="ChaC"/>
</dbReference>
<protein>
    <recommendedName>
        <fullName evidence="1">glutathione-specific gamma-glutamylcyclotransferase</fullName>
        <ecNumber evidence="1">4.3.2.7</ecNumber>
    </recommendedName>
</protein>
<dbReference type="GO" id="GO:0005737">
    <property type="term" value="C:cytoplasm"/>
    <property type="evidence" value="ECO:0007669"/>
    <property type="project" value="TreeGrafter"/>
</dbReference>
<evidence type="ECO:0000256" key="3">
    <source>
        <dbReference type="SAM" id="MobiDB-lite"/>
    </source>
</evidence>
<gene>
    <name evidence="4" type="ORF">PCG10_007910</name>
</gene>
<evidence type="ECO:0000313" key="5">
    <source>
        <dbReference type="Proteomes" id="UP000701341"/>
    </source>
</evidence>
<feature type="region of interest" description="Disordered" evidence="3">
    <location>
        <begin position="191"/>
        <end position="223"/>
    </location>
</feature>
<name>A0A9P5GFS1_PENCR</name>
<dbReference type="PANTHER" id="PTHR12192">
    <property type="entry name" value="CATION TRANSPORT PROTEIN CHAC-RELATED"/>
    <property type="match status" value="1"/>
</dbReference>
<reference evidence="4" key="1">
    <citation type="submission" date="2020-02" db="EMBL/GenBank/DDBJ databases">
        <authorList>
            <person name="Lichtner F.J."/>
        </authorList>
    </citation>
    <scope>NUCLEOTIDE SEQUENCE</scope>
    <source>
        <strain evidence="4">G10</strain>
    </source>
</reference>
<comment type="caution">
    <text evidence="4">The sequence shown here is derived from an EMBL/GenBank/DDBJ whole genome shotgun (WGS) entry which is preliminary data.</text>
</comment>
<accession>A0A9P5GFS1</accession>
<evidence type="ECO:0000256" key="1">
    <source>
        <dbReference type="ARBA" id="ARBA00012344"/>
    </source>
</evidence>
<sequence length="223" mass="24078">MTSAYQAILMATCGVSGSTDHRGTPEKPGRVVTVIERTFWETLDDPLAHLESEASTTGKVWGAAYHIPASHAEEVHDYLDEREIDGYSAHYTPFHPTVDIEGANGSSGSSPITCMLYVGQPTNPQFLRDPADREPQNVAQVISAGHGLSGKGSEYLFLLEKALEGLGLGTADVHVTDLVKRVKAIETEGVAEAEEEEAELKVTRSLEGSAEEPDRENGRTTIE</sequence>
<dbReference type="GO" id="GO:0061928">
    <property type="term" value="F:glutathione specific gamma-glutamylcyclotransferase activity"/>
    <property type="evidence" value="ECO:0007669"/>
    <property type="project" value="UniProtKB-EC"/>
</dbReference>
<keyword evidence="5" id="KW-1185">Reference proteome</keyword>
<organism evidence="4 5">
    <name type="scientific">Penicillium crustosum</name>
    <name type="common">Blue mold fungus</name>
    <dbReference type="NCBI Taxonomy" id="36656"/>
    <lineage>
        <taxon>Eukaryota</taxon>
        <taxon>Fungi</taxon>
        <taxon>Dikarya</taxon>
        <taxon>Ascomycota</taxon>
        <taxon>Pezizomycotina</taxon>
        <taxon>Eurotiomycetes</taxon>
        <taxon>Eurotiomycetidae</taxon>
        <taxon>Eurotiales</taxon>
        <taxon>Aspergillaceae</taxon>
        <taxon>Penicillium</taxon>
    </lineage>
</organism>
<dbReference type="EMBL" id="JAAOZQ010000059">
    <property type="protein sequence ID" value="KAF7521813.1"/>
    <property type="molecule type" value="Genomic_DNA"/>
</dbReference>
<dbReference type="GO" id="GO:0006751">
    <property type="term" value="P:glutathione catabolic process"/>
    <property type="evidence" value="ECO:0007669"/>
    <property type="project" value="InterPro"/>
</dbReference>
<dbReference type="Pfam" id="PF04752">
    <property type="entry name" value="ChaC"/>
    <property type="match status" value="1"/>
</dbReference>
<keyword evidence="2" id="KW-0456">Lyase</keyword>
<evidence type="ECO:0000256" key="2">
    <source>
        <dbReference type="ARBA" id="ARBA00023239"/>
    </source>
</evidence>
<dbReference type="AlphaFoldDB" id="A0A9P5GFS1"/>
<proteinExistence type="predicted"/>
<dbReference type="PANTHER" id="PTHR12192:SF2">
    <property type="entry name" value="GLUTATHIONE-SPECIFIC GAMMA-GLUTAMYLCYCLOTRANSFERASE 2"/>
    <property type="match status" value="1"/>
</dbReference>